<dbReference type="Pfam" id="PF07596">
    <property type="entry name" value="SBP_bac_10"/>
    <property type="match status" value="1"/>
</dbReference>
<dbReference type="AlphaFoldDB" id="A0A7V8VG50"/>
<keyword evidence="2" id="KW-0472">Membrane</keyword>
<dbReference type="InterPro" id="IPR011453">
    <property type="entry name" value="DUF1559"/>
</dbReference>
<dbReference type="Gene3D" id="3.30.700.10">
    <property type="entry name" value="Glycoprotein, Type 4 Pilin"/>
    <property type="match status" value="1"/>
</dbReference>
<dbReference type="PANTHER" id="PTHR30093">
    <property type="entry name" value="GENERAL SECRETION PATHWAY PROTEIN G"/>
    <property type="match status" value="1"/>
</dbReference>
<dbReference type="InterPro" id="IPR027558">
    <property type="entry name" value="Pre_pil_HX9DG_C"/>
</dbReference>
<feature type="compositionally biased region" description="Polar residues" evidence="1">
    <location>
        <begin position="248"/>
        <end position="258"/>
    </location>
</feature>
<dbReference type="NCBIfam" id="TIGR04294">
    <property type="entry name" value="pre_pil_HX9DG"/>
    <property type="match status" value="1"/>
</dbReference>
<dbReference type="RefSeq" id="WP_194539293.1">
    <property type="nucleotide sequence ID" value="NZ_JACEFB010000014.1"/>
</dbReference>
<proteinExistence type="predicted"/>
<feature type="transmembrane region" description="Helical" evidence="2">
    <location>
        <begin position="12"/>
        <end position="30"/>
    </location>
</feature>
<evidence type="ECO:0000313" key="4">
    <source>
        <dbReference type="EMBL" id="MBA2227429.1"/>
    </source>
</evidence>
<accession>A0A7V8VG50</accession>
<evidence type="ECO:0000256" key="1">
    <source>
        <dbReference type="SAM" id="MobiDB-lite"/>
    </source>
</evidence>
<dbReference type="InterPro" id="IPR045584">
    <property type="entry name" value="Pilin-like"/>
</dbReference>
<keyword evidence="5" id="KW-1185">Reference proteome</keyword>
<keyword evidence="2" id="KW-0812">Transmembrane</keyword>
<evidence type="ECO:0000259" key="3">
    <source>
        <dbReference type="Pfam" id="PF07596"/>
    </source>
</evidence>
<comment type="caution">
    <text evidence="4">The sequence shown here is derived from an EMBL/GenBank/DDBJ whole genome shotgun (WGS) entry which is preliminary data.</text>
</comment>
<evidence type="ECO:0000313" key="5">
    <source>
        <dbReference type="Proteomes" id="UP000542342"/>
    </source>
</evidence>
<dbReference type="Pfam" id="PF07963">
    <property type="entry name" value="N_methyl"/>
    <property type="match status" value="1"/>
</dbReference>
<name>A0A7V8VG50_9BACT</name>
<dbReference type="InterPro" id="IPR012902">
    <property type="entry name" value="N_methyl_site"/>
</dbReference>
<dbReference type="SUPFAM" id="SSF54523">
    <property type="entry name" value="Pili subunits"/>
    <property type="match status" value="1"/>
</dbReference>
<evidence type="ECO:0000256" key="2">
    <source>
        <dbReference type="SAM" id="Phobius"/>
    </source>
</evidence>
<dbReference type="PANTHER" id="PTHR30093:SF2">
    <property type="entry name" value="TYPE II SECRETION SYSTEM PROTEIN H"/>
    <property type="match status" value="1"/>
</dbReference>
<reference evidence="4 5" key="1">
    <citation type="submission" date="2020-07" db="EMBL/GenBank/DDBJ databases">
        <title>Thermogemmata thermophila gen. nov., sp. nov., a novel moderate thermophilic planctomycete from a Kamchatka hot spring.</title>
        <authorList>
            <person name="Elcheninov A.G."/>
            <person name="Podosokorskaya O.A."/>
            <person name="Kovaleva O.L."/>
            <person name="Novikov A."/>
            <person name="Bonch-Osmolovskaya E.A."/>
            <person name="Toshchakov S.V."/>
            <person name="Kublanov I.V."/>
        </authorList>
    </citation>
    <scope>NUCLEOTIDE SEQUENCE [LARGE SCALE GENOMIC DNA]</scope>
    <source>
        <strain evidence="4 5">2918</strain>
    </source>
</reference>
<sequence length="323" mass="34835">MRHHKAFTLIELLVVIAIIAILIGLLLPAVQKVREAAARTQCANNLKQIGLAFHNFHDVRGTLPPGGRDGRPAGQPNQSCCNWDDQNAATLNANGQLDDRTGYSWSYQIMPYIEQDNLFRLPNRTQLYVTPVKIYYCPSRRAPQIYGSSAKSDYAGNAGTVFSNGTPTNNSVNAGSGAANGVVVRTNVPQISLTMITDGTSNTVMVAEKWLHPNQWGRDGGDNEPYVNAGWDEDIVRIGGGTFTYTHPRTGATVTIPRTPQPDADAPNPSSGSVWNQQFGSSHSGGMNAVFADGSVRFVRFGVDPAVWAATCTRNGGESVTLE</sequence>
<dbReference type="Proteomes" id="UP000542342">
    <property type="component" value="Unassembled WGS sequence"/>
</dbReference>
<keyword evidence="2" id="KW-1133">Transmembrane helix</keyword>
<dbReference type="NCBIfam" id="TIGR02532">
    <property type="entry name" value="IV_pilin_GFxxxE"/>
    <property type="match status" value="1"/>
</dbReference>
<dbReference type="EMBL" id="JACEFB010000014">
    <property type="protein sequence ID" value="MBA2227429.1"/>
    <property type="molecule type" value="Genomic_DNA"/>
</dbReference>
<protein>
    <submittedName>
        <fullName evidence="4">DUF1559 domain-containing protein</fullName>
    </submittedName>
</protein>
<feature type="region of interest" description="Disordered" evidence="1">
    <location>
        <begin position="248"/>
        <end position="279"/>
    </location>
</feature>
<feature type="compositionally biased region" description="Polar residues" evidence="1">
    <location>
        <begin position="268"/>
        <end position="279"/>
    </location>
</feature>
<organism evidence="4 5">
    <name type="scientific">Thermogemmata fonticola</name>
    <dbReference type="NCBI Taxonomy" id="2755323"/>
    <lineage>
        <taxon>Bacteria</taxon>
        <taxon>Pseudomonadati</taxon>
        <taxon>Planctomycetota</taxon>
        <taxon>Planctomycetia</taxon>
        <taxon>Gemmatales</taxon>
        <taxon>Gemmataceae</taxon>
        <taxon>Thermogemmata</taxon>
    </lineage>
</organism>
<gene>
    <name evidence="4" type="ORF">H0921_14820</name>
</gene>
<feature type="domain" description="DUF1559" evidence="3">
    <location>
        <begin position="31"/>
        <end position="304"/>
    </location>
</feature>